<evidence type="ECO:0000313" key="3">
    <source>
        <dbReference type="EnsemblPlants" id="Bo3g049770.1"/>
    </source>
</evidence>
<keyword evidence="2" id="KW-0732">Signal</keyword>
<feature type="signal peptide" evidence="2">
    <location>
        <begin position="1"/>
        <end position="21"/>
    </location>
</feature>
<sequence>MSSSWANSFLFLHWFVGQLGGLDQSFDQSFFSLIGWALFFHGGGAVAQILRTKVFLATLVRSFVAVDELDSNNQKRCIKTDPETEAIRHSRKQDLMVRHGTIFLITFTYGNHDNHHSPEQEGTPEDAKSNQRRDHEQGVENECCCFCGTQNAQEPHRLSVVAGSLGWDSGRRNTASVSIGVVAHARHQRSDNNMI</sequence>
<dbReference type="AlphaFoldDB" id="A0A0D3B8K8"/>
<proteinExistence type="predicted"/>
<protein>
    <submittedName>
        <fullName evidence="3">Uncharacterized protein</fullName>
    </submittedName>
</protein>
<dbReference type="EnsemblPlants" id="Bo3g049770.1">
    <property type="protein sequence ID" value="Bo3g049770.1"/>
    <property type="gene ID" value="Bo3g049770"/>
</dbReference>
<dbReference type="Gramene" id="Bo3g049770.1">
    <property type="protein sequence ID" value="Bo3g049770.1"/>
    <property type="gene ID" value="Bo3g049770"/>
</dbReference>
<accession>A0A0D3B8K8</accession>
<feature type="chain" id="PRO_5002268874" evidence="2">
    <location>
        <begin position="22"/>
        <end position="195"/>
    </location>
</feature>
<dbReference type="Proteomes" id="UP000032141">
    <property type="component" value="Chromosome C3"/>
</dbReference>
<organism evidence="3 4">
    <name type="scientific">Brassica oleracea var. oleracea</name>
    <dbReference type="NCBI Taxonomy" id="109376"/>
    <lineage>
        <taxon>Eukaryota</taxon>
        <taxon>Viridiplantae</taxon>
        <taxon>Streptophyta</taxon>
        <taxon>Embryophyta</taxon>
        <taxon>Tracheophyta</taxon>
        <taxon>Spermatophyta</taxon>
        <taxon>Magnoliopsida</taxon>
        <taxon>eudicotyledons</taxon>
        <taxon>Gunneridae</taxon>
        <taxon>Pentapetalae</taxon>
        <taxon>rosids</taxon>
        <taxon>malvids</taxon>
        <taxon>Brassicales</taxon>
        <taxon>Brassicaceae</taxon>
        <taxon>Brassiceae</taxon>
        <taxon>Brassica</taxon>
    </lineage>
</organism>
<dbReference type="HOGENOM" id="CLU_1398123_0_0_1"/>
<reference evidence="3 4" key="1">
    <citation type="journal article" date="2014" name="Genome Biol.">
        <title>Transcriptome and methylome profiling reveals relics of genome dominance in the mesopolyploid Brassica oleracea.</title>
        <authorList>
            <person name="Parkin I.A."/>
            <person name="Koh C."/>
            <person name="Tang H."/>
            <person name="Robinson S.J."/>
            <person name="Kagale S."/>
            <person name="Clarke W.E."/>
            <person name="Town C.D."/>
            <person name="Nixon J."/>
            <person name="Krishnakumar V."/>
            <person name="Bidwell S.L."/>
            <person name="Denoeud F."/>
            <person name="Belcram H."/>
            <person name="Links M.G."/>
            <person name="Just J."/>
            <person name="Clarke C."/>
            <person name="Bender T."/>
            <person name="Huebert T."/>
            <person name="Mason A.S."/>
            <person name="Pires J.C."/>
            <person name="Barker G."/>
            <person name="Moore J."/>
            <person name="Walley P.G."/>
            <person name="Manoli S."/>
            <person name="Batley J."/>
            <person name="Edwards D."/>
            <person name="Nelson M.N."/>
            <person name="Wang X."/>
            <person name="Paterson A.H."/>
            <person name="King G."/>
            <person name="Bancroft I."/>
            <person name="Chalhoub B."/>
            <person name="Sharpe A.G."/>
        </authorList>
    </citation>
    <scope>NUCLEOTIDE SEQUENCE</scope>
    <source>
        <strain evidence="3 4">cv. TO1000</strain>
    </source>
</reference>
<evidence type="ECO:0000256" key="1">
    <source>
        <dbReference type="SAM" id="MobiDB-lite"/>
    </source>
</evidence>
<feature type="region of interest" description="Disordered" evidence="1">
    <location>
        <begin position="114"/>
        <end position="134"/>
    </location>
</feature>
<keyword evidence="4" id="KW-1185">Reference proteome</keyword>
<evidence type="ECO:0000313" key="4">
    <source>
        <dbReference type="Proteomes" id="UP000032141"/>
    </source>
</evidence>
<evidence type="ECO:0000256" key="2">
    <source>
        <dbReference type="SAM" id="SignalP"/>
    </source>
</evidence>
<name>A0A0D3B8K8_BRAOL</name>
<reference evidence="3" key="2">
    <citation type="submission" date="2015-03" db="UniProtKB">
        <authorList>
            <consortium name="EnsemblPlants"/>
        </authorList>
    </citation>
    <scope>IDENTIFICATION</scope>
</reference>